<sequence>MLSTIAYSLFVWSPLFLALLLTIIMLRKIMPAFIKIWLVKLVAYSMIVSYAVGFLHYTLPQRDIVLVLDAYEKRMDVSSNSMFWGKQDAGTIRQDTRDVRFIDTEMPDGSVMVYRNEDTGFGWPPYFKFDSSDLSAKAKQLVSTRDNPKWVAVRHYGWRNTVFSLFPNATSMKQVDGPDVNLIPWFNIIFTIILALICLGIYRLMQLFKRRRIDPMVDSVEDAWDDVSETTHSMGDRVRGWFKRLGGGA</sequence>
<evidence type="ECO:0000256" key="1">
    <source>
        <dbReference type="SAM" id="Phobius"/>
    </source>
</evidence>
<reference evidence="3" key="1">
    <citation type="journal article" date="2019" name="Int. J. Syst. Evol. Microbiol.">
        <title>The Global Catalogue of Microorganisms (GCM) 10K type strain sequencing project: providing services to taxonomists for standard genome sequencing and annotation.</title>
        <authorList>
            <consortium name="The Broad Institute Genomics Platform"/>
            <consortium name="The Broad Institute Genome Sequencing Center for Infectious Disease"/>
            <person name="Wu L."/>
            <person name="Ma J."/>
        </authorList>
    </citation>
    <scope>NUCLEOTIDE SEQUENCE [LARGE SCALE GENOMIC DNA]</scope>
    <source>
        <strain evidence="3">KCTC 32465</strain>
    </source>
</reference>
<keyword evidence="1" id="KW-0812">Transmembrane</keyword>
<dbReference type="Proteomes" id="UP000634455">
    <property type="component" value="Unassembled WGS sequence"/>
</dbReference>
<keyword evidence="3" id="KW-1185">Reference proteome</keyword>
<accession>A0ABQ3D572</accession>
<feature type="transmembrane region" description="Helical" evidence="1">
    <location>
        <begin position="38"/>
        <end position="59"/>
    </location>
</feature>
<feature type="transmembrane region" description="Helical" evidence="1">
    <location>
        <begin position="182"/>
        <end position="202"/>
    </location>
</feature>
<protein>
    <recommendedName>
        <fullName evidence="4">DUF1523 domain-containing protein</fullName>
    </recommendedName>
</protein>
<evidence type="ECO:0008006" key="4">
    <source>
        <dbReference type="Google" id="ProtNLM"/>
    </source>
</evidence>
<comment type="caution">
    <text evidence="2">The sequence shown here is derived from an EMBL/GenBank/DDBJ whole genome shotgun (WGS) entry which is preliminary data.</text>
</comment>
<dbReference type="InterPro" id="IPR011088">
    <property type="entry name" value="Phage_phiNM3_A0EWY4"/>
</dbReference>
<gene>
    <name evidence="2" type="ORF">GCM10008927_23890</name>
</gene>
<organism evidence="2 3">
    <name type="scientific">Paramylibacter ulvae</name>
    <dbReference type="NCBI Taxonomy" id="1651968"/>
    <lineage>
        <taxon>Bacteria</taxon>
        <taxon>Pseudomonadati</taxon>
        <taxon>Pseudomonadota</taxon>
        <taxon>Alphaproteobacteria</taxon>
        <taxon>Rhodobacterales</taxon>
        <taxon>Paracoccaceae</taxon>
        <taxon>Paramylibacter</taxon>
    </lineage>
</organism>
<name>A0ABQ3D572_9RHOB</name>
<dbReference type="RefSeq" id="WP_229802306.1">
    <property type="nucleotide sequence ID" value="NZ_BMZF01000007.1"/>
</dbReference>
<proteinExistence type="predicted"/>
<keyword evidence="1" id="KW-0472">Membrane</keyword>
<keyword evidence="1" id="KW-1133">Transmembrane helix</keyword>
<dbReference type="EMBL" id="BMZF01000007">
    <property type="protein sequence ID" value="GHA57444.1"/>
    <property type="molecule type" value="Genomic_DNA"/>
</dbReference>
<feature type="transmembrane region" description="Helical" evidence="1">
    <location>
        <begin position="6"/>
        <end position="26"/>
    </location>
</feature>
<dbReference type="Pfam" id="PF07509">
    <property type="entry name" value="DUF1523"/>
    <property type="match status" value="1"/>
</dbReference>
<evidence type="ECO:0000313" key="2">
    <source>
        <dbReference type="EMBL" id="GHA57444.1"/>
    </source>
</evidence>
<evidence type="ECO:0000313" key="3">
    <source>
        <dbReference type="Proteomes" id="UP000634455"/>
    </source>
</evidence>